<name>A0ABU4HTK6_9ACTN</name>
<reference evidence="3 4" key="2">
    <citation type="submission" date="2023-10" db="EMBL/GenBank/DDBJ databases">
        <authorList>
            <person name="Han X.F."/>
        </authorList>
    </citation>
    <scope>NUCLEOTIDE SEQUENCE [LARGE SCALE GENOMIC DNA]</scope>
    <source>
        <strain evidence="3 4">KCTC 39840</strain>
    </source>
</reference>
<dbReference type="EMBL" id="JAWSTH010000061">
    <property type="protein sequence ID" value="MDW5596656.1"/>
    <property type="molecule type" value="Genomic_DNA"/>
</dbReference>
<dbReference type="SUPFAM" id="SSF47598">
    <property type="entry name" value="Ribbon-helix-helix"/>
    <property type="match status" value="1"/>
</dbReference>
<dbReference type="RefSeq" id="WP_318599093.1">
    <property type="nucleotide sequence ID" value="NZ_JAWSTH010000061.1"/>
</dbReference>
<dbReference type="InterPro" id="IPR013321">
    <property type="entry name" value="Arc_rbn_hlx_hlx"/>
</dbReference>
<accession>A0ABU4HTK6</accession>
<sequence length="94" mass="10750">MATITVRNLDDDVKRRLRMRAAENGRSMEAEAREILRVALLDEPPRRGFGTRAVELFAEYGGFELELPPRSEDAITNRRVPDFSGPGWDHLDRP</sequence>
<dbReference type="InterPro" id="IPR010985">
    <property type="entry name" value="Ribbon_hlx_hlx"/>
</dbReference>
<proteinExistence type="predicted"/>
<feature type="domain" description="Antitoxin FitA-like ribbon-helix-helix" evidence="2">
    <location>
        <begin position="2"/>
        <end position="39"/>
    </location>
</feature>
<feature type="region of interest" description="Disordered" evidence="1">
    <location>
        <begin position="74"/>
        <end position="94"/>
    </location>
</feature>
<reference evidence="4" key="1">
    <citation type="submission" date="2023-07" db="EMBL/GenBank/DDBJ databases">
        <title>Conexibacter stalactiti sp. nov., isolated from stalactites in a lava cave and emended description of the genus Conexibacter.</title>
        <authorList>
            <person name="Lee S.D."/>
        </authorList>
    </citation>
    <scope>NUCLEOTIDE SEQUENCE [LARGE SCALE GENOMIC DNA]</scope>
    <source>
        <strain evidence="4">KCTC 39840</strain>
    </source>
</reference>
<evidence type="ECO:0000256" key="1">
    <source>
        <dbReference type="SAM" id="MobiDB-lite"/>
    </source>
</evidence>
<gene>
    <name evidence="3" type="ORF">R7226_20075</name>
</gene>
<evidence type="ECO:0000313" key="3">
    <source>
        <dbReference type="EMBL" id="MDW5596656.1"/>
    </source>
</evidence>
<evidence type="ECO:0000259" key="2">
    <source>
        <dbReference type="Pfam" id="PF22513"/>
    </source>
</evidence>
<comment type="caution">
    <text evidence="3">The sequence shown here is derived from an EMBL/GenBank/DDBJ whole genome shotgun (WGS) entry which is preliminary data.</text>
</comment>
<dbReference type="InterPro" id="IPR053853">
    <property type="entry name" value="FitA-like_RHH"/>
</dbReference>
<protein>
    <submittedName>
        <fullName evidence="3">Plasmid stabilization protein</fullName>
    </submittedName>
</protein>
<dbReference type="Pfam" id="PF22513">
    <property type="entry name" value="FitA-like_RHH"/>
    <property type="match status" value="1"/>
</dbReference>
<dbReference type="Gene3D" id="1.10.1220.10">
    <property type="entry name" value="Met repressor-like"/>
    <property type="match status" value="1"/>
</dbReference>
<keyword evidence="4" id="KW-1185">Reference proteome</keyword>
<evidence type="ECO:0000313" key="4">
    <source>
        <dbReference type="Proteomes" id="UP001284601"/>
    </source>
</evidence>
<dbReference type="Proteomes" id="UP001284601">
    <property type="component" value="Unassembled WGS sequence"/>
</dbReference>
<organism evidence="3 4">
    <name type="scientific">Conexibacter stalactiti</name>
    <dbReference type="NCBI Taxonomy" id="1940611"/>
    <lineage>
        <taxon>Bacteria</taxon>
        <taxon>Bacillati</taxon>
        <taxon>Actinomycetota</taxon>
        <taxon>Thermoleophilia</taxon>
        <taxon>Solirubrobacterales</taxon>
        <taxon>Conexibacteraceae</taxon>
        <taxon>Conexibacter</taxon>
    </lineage>
</organism>